<feature type="compositionally biased region" description="Low complexity" evidence="1">
    <location>
        <begin position="620"/>
        <end position="634"/>
    </location>
</feature>
<protein>
    <recommendedName>
        <fullName evidence="2">S1 motif domain-containing protein</fullName>
    </recommendedName>
</protein>
<feature type="region of interest" description="Disordered" evidence="1">
    <location>
        <begin position="67"/>
        <end position="189"/>
    </location>
</feature>
<sequence length="749" mass="77602">MRAIGGCWLGAKEQSDSDEEEYYTDDDEDLEAAWAAAEDWDGSQAAAANQPQLDQVGYSDFAAMLDKAGGSSSADKKRAKKGSSSAGSSNAAFTSTSRGSFAGIEQLWGKLPKGPEPQVATPPAAAIRSAPLKLAKPPMRPGQVALPPKPVKPAVKQRGKPELPVPAVQPAPIRPQAAREQEAEAATPAPAAANVLAAIQLPKPELRNPAPPAAVVAPAVQLNKPAPRKPAPAAAVAPPAVQPPKPELRKPAPAAAVAPPAVQLPKPELRKPAPPAAVAAPAVQLPKPELRKPAPAAAAVQPRKPVPPAEAEPALEQPKQSDVAVPERTFRQIQSERRFRNLEYGAARLADGAVETVTVWQVNAAGVLVRNDDLSGFIPLSLVSPSAVGLVLQAERDIIQAAAKGPGQAPDAELDSAARSYHRRQALSRVMKGRQLTARVVHMDEQTGNVVLAERSLDAAQGAARRQPPSPEQLEAAAALLGDTVEATVVSVKSFGAFVQMMVNAPASPPAAAAADKASTDAAPAPAALEGSVAAAEGRATGGQPTALVALVHRAEVSWDQDINIFEVLEVGQRVEARVMHVDAAKARVFLSMRRTKPNPLLETLDSLVTSSVAAAAAEAGAAAEEPAGSAEQATPSTAAQPNGGSPDMRLLLGDLPEAARFCEVLLASPGVLSAELGMRLQSRAASQELEVYLATQTAAQDGKYNLALRKERSVQEVAVVATLPRDEMRQLAAASVAAVAAQAVPSKL</sequence>
<dbReference type="AlphaFoldDB" id="A0A9D4Z109"/>
<feature type="compositionally biased region" description="Low complexity" evidence="1">
    <location>
        <begin position="82"/>
        <end position="92"/>
    </location>
</feature>
<evidence type="ECO:0000313" key="3">
    <source>
        <dbReference type="EMBL" id="KAI3436142.1"/>
    </source>
</evidence>
<dbReference type="InterPro" id="IPR003029">
    <property type="entry name" value="S1_domain"/>
</dbReference>
<feature type="domain" description="S1 motif" evidence="2">
    <location>
        <begin position="482"/>
        <end position="594"/>
    </location>
</feature>
<dbReference type="InterPro" id="IPR012340">
    <property type="entry name" value="NA-bd_OB-fold"/>
</dbReference>
<dbReference type="PANTHER" id="PTHR47559">
    <property type="entry name" value="OS03G0844900 PROTEIN"/>
    <property type="match status" value="1"/>
</dbReference>
<dbReference type="PANTHER" id="PTHR47559:SF1">
    <property type="entry name" value="OS03G0844900 PROTEIN"/>
    <property type="match status" value="1"/>
</dbReference>
<keyword evidence="4" id="KW-1185">Reference proteome</keyword>
<reference evidence="3" key="1">
    <citation type="journal article" date="2019" name="Plant J.">
        <title>Chlorella vulgaris genome assembly and annotation reveals the molecular basis for metabolic acclimation to high light conditions.</title>
        <authorList>
            <person name="Cecchin M."/>
            <person name="Marcolungo L."/>
            <person name="Rossato M."/>
            <person name="Girolomoni L."/>
            <person name="Cosentino E."/>
            <person name="Cuine S."/>
            <person name="Li-Beisson Y."/>
            <person name="Delledonne M."/>
            <person name="Ballottari M."/>
        </authorList>
    </citation>
    <scope>NUCLEOTIDE SEQUENCE</scope>
    <source>
        <strain evidence="3">211/11P</strain>
    </source>
</reference>
<dbReference type="OrthoDB" id="412781at2759"/>
<evidence type="ECO:0000259" key="2">
    <source>
        <dbReference type="PROSITE" id="PS50126"/>
    </source>
</evidence>
<feature type="region of interest" description="Disordered" evidence="1">
    <location>
        <begin position="620"/>
        <end position="649"/>
    </location>
</feature>
<dbReference type="SMART" id="SM00316">
    <property type="entry name" value="S1"/>
    <property type="match status" value="1"/>
</dbReference>
<feature type="compositionally biased region" description="Acidic residues" evidence="1">
    <location>
        <begin position="16"/>
        <end position="27"/>
    </location>
</feature>
<dbReference type="EMBL" id="SIDB01000002">
    <property type="protein sequence ID" value="KAI3436142.1"/>
    <property type="molecule type" value="Genomic_DNA"/>
</dbReference>
<gene>
    <name evidence="3" type="ORF">D9Q98_002199</name>
</gene>
<feature type="region of interest" description="Disordered" evidence="1">
    <location>
        <begin position="1"/>
        <end position="27"/>
    </location>
</feature>
<feature type="region of interest" description="Disordered" evidence="1">
    <location>
        <begin position="290"/>
        <end position="327"/>
    </location>
</feature>
<comment type="caution">
    <text evidence="3">The sequence shown here is derived from an EMBL/GenBank/DDBJ whole genome shotgun (WGS) entry which is preliminary data.</text>
</comment>
<name>A0A9D4Z109_CHLVU</name>
<proteinExistence type="predicted"/>
<feature type="compositionally biased region" description="Low complexity" evidence="1">
    <location>
        <begin position="251"/>
        <end position="260"/>
    </location>
</feature>
<dbReference type="Pfam" id="PF00575">
    <property type="entry name" value="S1"/>
    <property type="match status" value="1"/>
</dbReference>
<evidence type="ECO:0000313" key="4">
    <source>
        <dbReference type="Proteomes" id="UP001055712"/>
    </source>
</evidence>
<dbReference type="Proteomes" id="UP001055712">
    <property type="component" value="Unassembled WGS sequence"/>
</dbReference>
<dbReference type="SUPFAM" id="SSF50249">
    <property type="entry name" value="Nucleic acid-binding proteins"/>
    <property type="match status" value="1"/>
</dbReference>
<feature type="domain" description="S1 motif" evidence="2">
    <location>
        <begin position="352"/>
        <end position="455"/>
    </location>
</feature>
<dbReference type="PROSITE" id="PS50126">
    <property type="entry name" value="S1"/>
    <property type="match status" value="2"/>
</dbReference>
<feature type="compositionally biased region" description="Pro residues" evidence="1">
    <location>
        <begin position="163"/>
        <end position="173"/>
    </location>
</feature>
<reference evidence="3" key="2">
    <citation type="submission" date="2020-11" db="EMBL/GenBank/DDBJ databases">
        <authorList>
            <person name="Cecchin M."/>
            <person name="Marcolungo L."/>
            <person name="Rossato M."/>
            <person name="Girolomoni L."/>
            <person name="Cosentino E."/>
            <person name="Cuine S."/>
            <person name="Li-Beisson Y."/>
            <person name="Delledonne M."/>
            <person name="Ballottari M."/>
        </authorList>
    </citation>
    <scope>NUCLEOTIDE SEQUENCE</scope>
    <source>
        <strain evidence="3">211/11P</strain>
        <tissue evidence="3">Whole cell</tissue>
    </source>
</reference>
<dbReference type="InterPro" id="IPR052757">
    <property type="entry name" value="Ribosomal_protein_S1"/>
</dbReference>
<dbReference type="GO" id="GO:0003676">
    <property type="term" value="F:nucleic acid binding"/>
    <property type="evidence" value="ECO:0007669"/>
    <property type="project" value="InterPro"/>
</dbReference>
<feature type="region of interest" description="Disordered" evidence="1">
    <location>
        <begin position="225"/>
        <end position="260"/>
    </location>
</feature>
<accession>A0A9D4Z109</accession>
<evidence type="ECO:0000256" key="1">
    <source>
        <dbReference type="SAM" id="MobiDB-lite"/>
    </source>
</evidence>
<organism evidence="3 4">
    <name type="scientific">Chlorella vulgaris</name>
    <name type="common">Green alga</name>
    <dbReference type="NCBI Taxonomy" id="3077"/>
    <lineage>
        <taxon>Eukaryota</taxon>
        <taxon>Viridiplantae</taxon>
        <taxon>Chlorophyta</taxon>
        <taxon>core chlorophytes</taxon>
        <taxon>Trebouxiophyceae</taxon>
        <taxon>Chlorellales</taxon>
        <taxon>Chlorellaceae</taxon>
        <taxon>Chlorella clade</taxon>
        <taxon>Chlorella</taxon>
    </lineage>
</organism>
<feature type="compositionally biased region" description="Polar residues" evidence="1">
    <location>
        <begin position="635"/>
        <end position="644"/>
    </location>
</feature>
<dbReference type="Gene3D" id="2.40.50.140">
    <property type="entry name" value="Nucleic acid-binding proteins"/>
    <property type="match status" value="1"/>
</dbReference>